<sequence length="253" mass="28244">MHKLKFSFIFVFLIGYQVFSQNETALGKNMVKFNLAGVTSRNYQIGAERVLFKPISVAVWYSTVPMGKGPSIYSTKYVLGIDALADLVEESEVEYNAFTAEIRVYLGKGNAKGFYFAPFYQTSKYNLKDFPFKYESDSGTTDQLQDGKGAIYRDNYGLMLGVQFNIGKHFVIDVFLGPQLASATGHLTALAPNLISNDEQNSLASNLEEVFRGETDLVSEIGMIVTSRTGAHVEMYPDSWIDFRGGLNLGFRF</sequence>
<dbReference type="EMBL" id="JACLHY010000024">
    <property type="protein sequence ID" value="MBC8769923.1"/>
    <property type="molecule type" value="Genomic_DNA"/>
</dbReference>
<keyword evidence="2" id="KW-1185">Reference proteome</keyword>
<evidence type="ECO:0008006" key="3">
    <source>
        <dbReference type="Google" id="ProtNLM"/>
    </source>
</evidence>
<organism evidence="1 2">
    <name type="scientific">Arenibacter arenosicollis</name>
    <dbReference type="NCBI Taxonomy" id="2762274"/>
    <lineage>
        <taxon>Bacteria</taxon>
        <taxon>Pseudomonadati</taxon>
        <taxon>Bacteroidota</taxon>
        <taxon>Flavobacteriia</taxon>
        <taxon>Flavobacteriales</taxon>
        <taxon>Flavobacteriaceae</taxon>
        <taxon>Arenibacter</taxon>
    </lineage>
</organism>
<comment type="caution">
    <text evidence="1">The sequence shown here is derived from an EMBL/GenBank/DDBJ whole genome shotgun (WGS) entry which is preliminary data.</text>
</comment>
<evidence type="ECO:0000313" key="1">
    <source>
        <dbReference type="EMBL" id="MBC8769923.1"/>
    </source>
</evidence>
<evidence type="ECO:0000313" key="2">
    <source>
        <dbReference type="Proteomes" id="UP000618952"/>
    </source>
</evidence>
<reference evidence="1 2" key="1">
    <citation type="submission" date="2020-08" db="EMBL/GenBank/DDBJ databases">
        <title>Arenibacter gaetbuli sp. nov., isolated from a sand dune.</title>
        <authorList>
            <person name="Park S."/>
            <person name="Yoon J.-H."/>
        </authorList>
    </citation>
    <scope>NUCLEOTIDE SEQUENCE [LARGE SCALE GENOMIC DNA]</scope>
    <source>
        <strain evidence="1 2">BSSL-BM3</strain>
    </source>
</reference>
<dbReference type="Proteomes" id="UP000618952">
    <property type="component" value="Unassembled WGS sequence"/>
</dbReference>
<accession>A0ABR7QRW7</accession>
<proteinExistence type="predicted"/>
<protein>
    <recommendedName>
        <fullName evidence="3">DUF3575 domain-containing protein</fullName>
    </recommendedName>
</protein>
<dbReference type="RefSeq" id="WP_187587265.1">
    <property type="nucleotide sequence ID" value="NZ_JACLHY010000024.1"/>
</dbReference>
<gene>
    <name evidence="1" type="ORF">H4O18_18135</name>
</gene>
<name>A0ABR7QRW7_9FLAO</name>